<dbReference type="KEGG" id="aey:CDG81_12120"/>
<dbReference type="EMBL" id="CP022752">
    <property type="protein sequence ID" value="ASU78903.1"/>
    <property type="molecule type" value="Genomic_DNA"/>
</dbReference>
<evidence type="ECO:0000256" key="1">
    <source>
        <dbReference type="SAM" id="MobiDB-lite"/>
    </source>
</evidence>
<proteinExistence type="predicted"/>
<dbReference type="GO" id="GO:0030638">
    <property type="term" value="P:polyketide metabolic process"/>
    <property type="evidence" value="ECO:0007669"/>
    <property type="project" value="InterPro"/>
</dbReference>
<dbReference type="Proteomes" id="UP000215043">
    <property type="component" value="Chromosome"/>
</dbReference>
<evidence type="ECO:0008006" key="4">
    <source>
        <dbReference type="Google" id="ProtNLM"/>
    </source>
</evidence>
<feature type="region of interest" description="Disordered" evidence="1">
    <location>
        <begin position="1"/>
        <end position="45"/>
    </location>
</feature>
<feature type="compositionally biased region" description="Basic and acidic residues" evidence="1">
    <location>
        <begin position="8"/>
        <end position="41"/>
    </location>
</feature>
<organism evidence="2 3">
    <name type="scientific">Actinopolyspora erythraea</name>
    <dbReference type="NCBI Taxonomy" id="414996"/>
    <lineage>
        <taxon>Bacteria</taxon>
        <taxon>Bacillati</taxon>
        <taxon>Actinomycetota</taxon>
        <taxon>Actinomycetes</taxon>
        <taxon>Actinopolysporales</taxon>
        <taxon>Actinopolysporaceae</taxon>
        <taxon>Actinopolyspora</taxon>
    </lineage>
</organism>
<dbReference type="AlphaFoldDB" id="A0A223RSQ7"/>
<dbReference type="Gene3D" id="3.10.450.50">
    <property type="match status" value="1"/>
</dbReference>
<protein>
    <recommendedName>
        <fullName evidence="4">Ester cyclase</fullName>
    </recommendedName>
</protein>
<gene>
    <name evidence="2" type="ORF">CDG81_12120</name>
</gene>
<dbReference type="InterPro" id="IPR032710">
    <property type="entry name" value="NTF2-like_dom_sf"/>
</dbReference>
<dbReference type="SUPFAM" id="SSF54427">
    <property type="entry name" value="NTF2-like"/>
    <property type="match status" value="1"/>
</dbReference>
<dbReference type="InterPro" id="IPR009959">
    <property type="entry name" value="Cyclase_SnoaL-like"/>
</dbReference>
<reference evidence="2 3" key="1">
    <citation type="submission" date="2017-08" db="EMBL/GenBank/DDBJ databases">
        <title>The complete genome sequence of moderately halophilic actinomycete Actinopolyspora erythraea YIM 90600, the producer of novel erythromycin, novel actinopolysporins A-C and tubercidin.</title>
        <authorList>
            <person name="Yin M."/>
            <person name="Tang S."/>
        </authorList>
    </citation>
    <scope>NUCLEOTIDE SEQUENCE [LARGE SCALE GENOMIC DNA]</scope>
    <source>
        <strain evidence="2 3">YIM 90600</strain>
    </source>
</reference>
<accession>A0A223RSQ7</accession>
<name>A0A223RSQ7_9ACTN</name>
<sequence length="183" mass="20822">MPAVGPRESLDSGRARSERRSLGNEEPELRQRDSRPEEEPMSHAQTHLKLHQLFNERRFDEMDAYAGDQYAYIDHARGMTMHSLDEFKEWMREWTTAFSDARVLGESFVEGENVSVAYFHGRGDNDGPMGSLSPTGRQMDVPFCETLRYDTQGRVIGGEIYYDQLSILTQLGHLESSKLTGAS</sequence>
<evidence type="ECO:0000313" key="3">
    <source>
        <dbReference type="Proteomes" id="UP000215043"/>
    </source>
</evidence>
<dbReference type="Pfam" id="PF07366">
    <property type="entry name" value="SnoaL"/>
    <property type="match status" value="1"/>
</dbReference>
<evidence type="ECO:0000313" key="2">
    <source>
        <dbReference type="EMBL" id="ASU78903.1"/>
    </source>
</evidence>